<dbReference type="EMBL" id="BARW01030305">
    <property type="protein sequence ID" value="GAJ04538.1"/>
    <property type="molecule type" value="Genomic_DNA"/>
</dbReference>
<gene>
    <name evidence="1" type="ORF">S12H4_48483</name>
</gene>
<organism evidence="1">
    <name type="scientific">marine sediment metagenome</name>
    <dbReference type="NCBI Taxonomy" id="412755"/>
    <lineage>
        <taxon>unclassified sequences</taxon>
        <taxon>metagenomes</taxon>
        <taxon>ecological metagenomes</taxon>
    </lineage>
</organism>
<proteinExistence type="predicted"/>
<dbReference type="AlphaFoldDB" id="X1TGV8"/>
<sequence>MIALFHEPVSKGKDRVTVIHYKPERLSAAQKGAIILIENEALPKAEDRPRKGAVLYLNPQT</sequence>
<feature type="non-terminal residue" evidence="1">
    <location>
        <position position="61"/>
    </location>
</feature>
<protein>
    <submittedName>
        <fullName evidence="1">Uncharacterized protein</fullName>
    </submittedName>
</protein>
<name>X1TGV8_9ZZZZ</name>
<accession>X1TGV8</accession>
<evidence type="ECO:0000313" key="1">
    <source>
        <dbReference type="EMBL" id="GAJ04538.1"/>
    </source>
</evidence>
<comment type="caution">
    <text evidence="1">The sequence shown here is derived from an EMBL/GenBank/DDBJ whole genome shotgun (WGS) entry which is preliminary data.</text>
</comment>
<reference evidence="1" key="1">
    <citation type="journal article" date="2014" name="Front. Microbiol.">
        <title>High frequency of phylogenetically diverse reductive dehalogenase-homologous genes in deep subseafloor sedimentary metagenomes.</title>
        <authorList>
            <person name="Kawai M."/>
            <person name="Futagami T."/>
            <person name="Toyoda A."/>
            <person name="Takaki Y."/>
            <person name="Nishi S."/>
            <person name="Hori S."/>
            <person name="Arai W."/>
            <person name="Tsubouchi T."/>
            <person name="Morono Y."/>
            <person name="Uchiyama I."/>
            <person name="Ito T."/>
            <person name="Fujiyama A."/>
            <person name="Inagaki F."/>
            <person name="Takami H."/>
        </authorList>
    </citation>
    <scope>NUCLEOTIDE SEQUENCE</scope>
    <source>
        <strain evidence="1">Expedition CK06-06</strain>
    </source>
</reference>